<dbReference type="KEGG" id="cot:CORT_0D03720"/>
<dbReference type="OrthoDB" id="3598904at2759"/>
<dbReference type="Pfam" id="PF00172">
    <property type="entry name" value="Zn_clus"/>
    <property type="match status" value="1"/>
</dbReference>
<dbReference type="Gene3D" id="4.10.240.10">
    <property type="entry name" value="Zn(2)-C6 fungal-type DNA-binding domain"/>
    <property type="match status" value="1"/>
</dbReference>
<keyword evidence="1" id="KW-0539">Nucleus</keyword>
<protein>
    <submittedName>
        <fullName evidence="4">Zcf3 predicted zinc-finger protein</fullName>
    </submittedName>
</protein>
<dbReference type="HOGENOM" id="CLU_095040_0_0_1"/>
<dbReference type="AlphaFoldDB" id="H8X5B9"/>
<dbReference type="eggNOG" id="ENOG502QWIS">
    <property type="taxonomic scope" value="Eukaryota"/>
</dbReference>
<dbReference type="CDD" id="cd00067">
    <property type="entry name" value="GAL4"/>
    <property type="match status" value="1"/>
</dbReference>
<evidence type="ECO:0000313" key="4">
    <source>
        <dbReference type="EMBL" id="CCG23212.1"/>
    </source>
</evidence>
<evidence type="ECO:0000259" key="3">
    <source>
        <dbReference type="PROSITE" id="PS50048"/>
    </source>
</evidence>
<organism evidence="4 5">
    <name type="scientific">Candida orthopsilosis (strain 90-125)</name>
    <name type="common">Yeast</name>
    <dbReference type="NCBI Taxonomy" id="1136231"/>
    <lineage>
        <taxon>Eukaryota</taxon>
        <taxon>Fungi</taxon>
        <taxon>Dikarya</taxon>
        <taxon>Ascomycota</taxon>
        <taxon>Saccharomycotina</taxon>
        <taxon>Pichiomycetes</taxon>
        <taxon>Debaryomycetaceae</taxon>
        <taxon>Candida/Lodderomyces clade</taxon>
        <taxon>Candida</taxon>
    </lineage>
</organism>
<dbReference type="EMBL" id="HE681722">
    <property type="protein sequence ID" value="CCG23212.1"/>
    <property type="molecule type" value="Genomic_DNA"/>
</dbReference>
<evidence type="ECO:0000313" key="5">
    <source>
        <dbReference type="Proteomes" id="UP000005018"/>
    </source>
</evidence>
<dbReference type="SMART" id="SM00066">
    <property type="entry name" value="GAL4"/>
    <property type="match status" value="1"/>
</dbReference>
<evidence type="ECO:0000256" key="2">
    <source>
        <dbReference type="SAM" id="MobiDB-lite"/>
    </source>
</evidence>
<proteinExistence type="predicted"/>
<dbReference type="PANTHER" id="PTHR37534:SF46">
    <property type="entry name" value="ZN(II)2CYS6 TRANSCRIPTION FACTOR (EUROFUNG)"/>
    <property type="match status" value="1"/>
</dbReference>
<dbReference type="Proteomes" id="UP000005018">
    <property type="component" value="Chromosome 4"/>
</dbReference>
<dbReference type="GO" id="GO:0008270">
    <property type="term" value="F:zinc ion binding"/>
    <property type="evidence" value="ECO:0007669"/>
    <property type="project" value="UniProtKB-KW"/>
</dbReference>
<reference evidence="4 5" key="1">
    <citation type="journal article" date="2012" name="PLoS ONE">
        <title>Sequence and analysis of the genome of the pathogenic yeast Candida orthopsilosis.</title>
        <authorList>
            <person name="Riccombeni A."/>
            <person name="Vidanes G."/>
            <person name="Proux-Wera E."/>
            <person name="Wolfe K.H."/>
            <person name="Butler G."/>
        </authorList>
    </citation>
    <scope>NUCLEOTIDE SEQUENCE [LARGE SCALE GENOMIC DNA]</scope>
    <source>
        <strain evidence="4 5">Co 90-125</strain>
    </source>
</reference>
<dbReference type="PANTHER" id="PTHR37534">
    <property type="entry name" value="TRANSCRIPTIONAL ACTIVATOR PROTEIN UGA3"/>
    <property type="match status" value="1"/>
</dbReference>
<evidence type="ECO:0000256" key="1">
    <source>
        <dbReference type="ARBA" id="ARBA00023242"/>
    </source>
</evidence>
<dbReference type="PROSITE" id="PS00463">
    <property type="entry name" value="ZN2_CY6_FUNGAL_1"/>
    <property type="match status" value="1"/>
</dbReference>
<dbReference type="InterPro" id="IPR001138">
    <property type="entry name" value="Zn2Cys6_DnaBD"/>
</dbReference>
<dbReference type="PROSITE" id="PS50048">
    <property type="entry name" value="ZN2_CY6_FUNGAL_2"/>
    <property type="match status" value="1"/>
</dbReference>
<feature type="domain" description="Zn(2)-C6 fungal-type" evidence="3">
    <location>
        <begin position="54"/>
        <end position="86"/>
    </location>
</feature>
<sequence length="235" mass="26462">MEYSYRSYQRVLNISVKPSSLSLSPSTRKTKASSIKVTKPRKDDSQIKRRTKTGCFTCRKRKKKCDEDRVNGKCQACTRNFLECCWPEPAATNQDSRKELKAGIKSPTVKSTKCDINSLLSSPINQEAPLSPEITMKSMPSAVKQDANPYPSPIQSPISYQPGSPSQDVSFMTLPPLRNINYKLQAKDSNVRGSRFEDATEKENRDHAAESKDVPNTKFIITSFDSRKDLCEIKN</sequence>
<keyword evidence="4" id="KW-0863">Zinc-finger</keyword>
<feature type="region of interest" description="Disordered" evidence="2">
    <location>
        <begin position="189"/>
        <end position="212"/>
    </location>
</feature>
<dbReference type="RefSeq" id="XP_003869348.1">
    <property type="nucleotide sequence ID" value="XM_003869299.1"/>
</dbReference>
<dbReference type="GeneID" id="14540247"/>
<dbReference type="SUPFAM" id="SSF57701">
    <property type="entry name" value="Zn2/Cys6 DNA-binding domain"/>
    <property type="match status" value="1"/>
</dbReference>
<feature type="region of interest" description="Disordered" evidence="2">
    <location>
        <begin position="19"/>
        <end position="46"/>
    </location>
</feature>
<dbReference type="GO" id="GO:0000981">
    <property type="term" value="F:DNA-binding transcription factor activity, RNA polymerase II-specific"/>
    <property type="evidence" value="ECO:0007669"/>
    <property type="project" value="InterPro"/>
</dbReference>
<gene>
    <name evidence="4" type="ORF">CORT_0D03720</name>
</gene>
<accession>H8X5B9</accession>
<name>H8X5B9_CANO9</name>
<keyword evidence="5" id="KW-1185">Reference proteome</keyword>
<keyword evidence="4" id="KW-0862">Zinc</keyword>
<dbReference type="InterPro" id="IPR036864">
    <property type="entry name" value="Zn2-C6_fun-type_DNA-bd_sf"/>
</dbReference>
<keyword evidence="4" id="KW-0479">Metal-binding</keyword>